<keyword evidence="2" id="KW-1185">Reference proteome</keyword>
<organism evidence="1 2">
    <name type="scientific">Plakobranchus ocellatus</name>
    <dbReference type="NCBI Taxonomy" id="259542"/>
    <lineage>
        <taxon>Eukaryota</taxon>
        <taxon>Metazoa</taxon>
        <taxon>Spiralia</taxon>
        <taxon>Lophotrochozoa</taxon>
        <taxon>Mollusca</taxon>
        <taxon>Gastropoda</taxon>
        <taxon>Heterobranchia</taxon>
        <taxon>Euthyneura</taxon>
        <taxon>Panpulmonata</taxon>
        <taxon>Sacoglossa</taxon>
        <taxon>Placobranchoidea</taxon>
        <taxon>Plakobranchidae</taxon>
        <taxon>Plakobranchus</taxon>
    </lineage>
</organism>
<comment type="caution">
    <text evidence="1">The sequence shown here is derived from an EMBL/GenBank/DDBJ whole genome shotgun (WGS) entry which is preliminary data.</text>
</comment>
<dbReference type="Proteomes" id="UP000735302">
    <property type="component" value="Unassembled WGS sequence"/>
</dbReference>
<accession>A0AAV4AWT5</accession>
<dbReference type="EMBL" id="BLXT01004214">
    <property type="protein sequence ID" value="GFO10978.1"/>
    <property type="molecule type" value="Genomic_DNA"/>
</dbReference>
<reference evidence="1 2" key="1">
    <citation type="journal article" date="2021" name="Elife">
        <title>Chloroplast acquisition without the gene transfer in kleptoplastic sea slugs, Plakobranchus ocellatus.</title>
        <authorList>
            <person name="Maeda T."/>
            <person name="Takahashi S."/>
            <person name="Yoshida T."/>
            <person name="Shimamura S."/>
            <person name="Takaki Y."/>
            <person name="Nagai Y."/>
            <person name="Toyoda A."/>
            <person name="Suzuki Y."/>
            <person name="Arimoto A."/>
            <person name="Ishii H."/>
            <person name="Satoh N."/>
            <person name="Nishiyama T."/>
            <person name="Hasebe M."/>
            <person name="Maruyama T."/>
            <person name="Minagawa J."/>
            <person name="Obokata J."/>
            <person name="Shigenobu S."/>
        </authorList>
    </citation>
    <scope>NUCLEOTIDE SEQUENCE [LARGE SCALE GENOMIC DNA]</scope>
</reference>
<protein>
    <submittedName>
        <fullName evidence="1">Uncharacterized protein</fullName>
    </submittedName>
</protein>
<evidence type="ECO:0000313" key="2">
    <source>
        <dbReference type="Proteomes" id="UP000735302"/>
    </source>
</evidence>
<name>A0AAV4AWT5_9GAST</name>
<dbReference type="AlphaFoldDB" id="A0AAV4AWT5"/>
<evidence type="ECO:0000313" key="1">
    <source>
        <dbReference type="EMBL" id="GFO10978.1"/>
    </source>
</evidence>
<proteinExistence type="predicted"/>
<sequence length="135" mass="15300">MSDSSSLQFLINTFEMKKYIQIINIQLSRQTKLVSLSTLCSQLEPAFDQGTRNRDPILVVPRVISSHVGIRRFRMCVSESGLISRFRQWIRPSEFCPRRNRSERRTSRISIPSAESALVAAAASPCLPPLGCLLY</sequence>
<gene>
    <name evidence="1" type="ORF">PoB_003748300</name>
</gene>